<gene>
    <name evidence="1" type="ORF">MM415A08520_0004</name>
    <name evidence="2" type="ORF">MM415B05989_0008</name>
</gene>
<protein>
    <submittedName>
        <fullName evidence="2">Uncharacterized protein</fullName>
    </submittedName>
</protein>
<organism evidence="2">
    <name type="scientific">viral metagenome</name>
    <dbReference type="NCBI Taxonomy" id="1070528"/>
    <lineage>
        <taxon>unclassified sequences</taxon>
        <taxon>metagenomes</taxon>
        <taxon>organismal metagenomes</taxon>
    </lineage>
</organism>
<accession>A0A6M3LYH3</accession>
<name>A0A6M3LYH3_9ZZZZ</name>
<evidence type="ECO:0000313" key="1">
    <source>
        <dbReference type="EMBL" id="QJA68109.1"/>
    </source>
</evidence>
<dbReference type="AlphaFoldDB" id="A0A6M3LYH3"/>
<dbReference type="EMBL" id="MT141587">
    <property type="protein sequence ID" value="QJA68109.1"/>
    <property type="molecule type" value="Genomic_DNA"/>
</dbReference>
<dbReference type="EMBL" id="MT143519">
    <property type="protein sequence ID" value="QJA97725.1"/>
    <property type="molecule type" value="Genomic_DNA"/>
</dbReference>
<proteinExistence type="predicted"/>
<sequence>MKVRNMTGRTGRAVANQFIIETEGQGALGSFLKREVFQSYGSVIVVRTI</sequence>
<reference evidence="2" key="1">
    <citation type="submission" date="2020-03" db="EMBL/GenBank/DDBJ databases">
        <title>The deep terrestrial virosphere.</title>
        <authorList>
            <person name="Holmfeldt K."/>
            <person name="Nilsson E."/>
            <person name="Simone D."/>
            <person name="Lopez-Fernandez M."/>
            <person name="Wu X."/>
            <person name="de Brujin I."/>
            <person name="Lundin D."/>
            <person name="Andersson A."/>
            <person name="Bertilsson S."/>
            <person name="Dopson M."/>
        </authorList>
    </citation>
    <scope>NUCLEOTIDE SEQUENCE</scope>
    <source>
        <strain evidence="1">MM415A08520</strain>
        <strain evidence="2">MM415B05989</strain>
    </source>
</reference>
<evidence type="ECO:0000313" key="2">
    <source>
        <dbReference type="EMBL" id="QJA97725.1"/>
    </source>
</evidence>